<dbReference type="SMART" id="SM00827">
    <property type="entry name" value="PKS_AT"/>
    <property type="match status" value="1"/>
</dbReference>
<evidence type="ECO:0008006" key="15">
    <source>
        <dbReference type="Google" id="ProtNLM"/>
    </source>
</evidence>
<dbReference type="GO" id="GO:0031177">
    <property type="term" value="F:phosphopantetheine binding"/>
    <property type="evidence" value="ECO:0007669"/>
    <property type="project" value="InterPro"/>
</dbReference>
<dbReference type="InterPro" id="IPR020807">
    <property type="entry name" value="PKS_DH"/>
</dbReference>
<sequence length="2590" mass="282103">MAEETTWTRGVEPIAIIGMGCRWPGETGSDVDVETPSALWDYLVARKNSYSDFPADRISDAWYHPEPNRPGSFYTRGGCFLKRDPRQFDPTFFGINPQEATSLDPAQRKFLEVVYETLESAGATLETLNGSKTGVFVGNFNYDHQLMQYRDTEYPEPYGISGGGIALLSNRINYVFNLHGPSLTLDTACSSSMYALHLACVSILSGECTSAIVGGSNLILTPECQVFSASLGAVSKSSRCQTFDAAADGYARADGIGALYIKPLKQAIKDNDPIRAVIRGTAINANGRTGGITHPDPDGQEGAIRRAYERAGNLDPNETFYFECHGTGTPVGDPLEVEAIGRFFAKERDPGRPLHIGSIKSNMGHCEPASGIAGIMKTVLSLEQGSIPPILGLKKLNPNIDLRDGKLKIVQDQLVWPSGKLRRASVNSFGYGGANAHTILESIESLAPGRGGVKAKARSIDANGFTNGVNGTNGINGHGLNGFHHTNGSIAGNGADGANGHHQAGSRSQYLLALSAHNELTLKQNVSVLRDQADKYDVIDLAYTLGCRRSKLASRSFVVASQETIADALNPEGLMISKATGSKELNLGFVFTGQGAQWPQMGLDLMESFPTYLQTIRKLDRVLRKLKQAPAWTIEDALRAPDESSTVHQASMSQPLVTAIQVALVDLLASWNIKPAASIGHSSGEIAATYAAGLLSAAEAIVVAYARGRAVSRNTSKGAMIAVGAGEEAIAHHLEELSSLRIACYNSPQSLTISGEADHVAELKVRLDADSTFARILHTGGNAYHSSHMKALGGSYEQEVNDMLSQLSPSDRTPAFGRSEFWSTVSGDIHMSKEDPDARYWRGNLESAVRFSQCLTKLLDARQLDYLVELGPHSALQGPIRQIGQGIKTDKLTPYVSALVRNKDGVASALSTAGSLLANGHDVDLLRINSKEVYNSATDTVSIESTGRTIVDLPKYQWQYNRLFFFENRWTREFRLRSHPRHDLLGSAIPGGNRNEPTWRNVLKSKHVPWLQHHKIGTNSVFPTTGYLGMAAEAALQTAELKGIGLSSITCFNFEDVVLTAALLVPDDDRGVELLTSLKPEPQGSETQWSFTVTSVMNADGQDVFTDHCHGKIGWSTADPEKEPLSTERQEQKKPVSSTRWYDAFTNVGLNYGPTFQGLTQIHVDADGGQKLASSLLLFEPTRDMMKQESRYVVHPTALDSALQLAIIAHHKGRAVECNSAFLPVSLGSLTIHTSPTADSRTQAPLKATAVTTVSKDRGFASEFRIVSEQGDVLVTASDLNFLASHADSPPQADQPEWNETPYTRLEWKADFDLLNTSKVERMYPHAGSGEMPEVPLLEQLALHQIVQFHEQHNDFFVQGSNIPFLQRYLDWMAEKVELAKQDMLPGGRAIVAKSVEERDAEMQKLYDALLDHHAPETRLMVHMYRSLPAVYRGEMTGIQAAVQDRLLDDTYEFMELYHAGNKALTEMIKLLSYKNPRLKILEVGGGTGSATKEVVPSLSGSDTLYRGYESYTFTDITSSFLAKAHDNFKQYKGMKYATFDMQTPAKDQGFEADFDLVIASNVIHATTDIQKTLANIRSLLKPGGYLALFEIVQPRLSWVNILGTFSDFWNGDHDVNFRRTEGPFLTLSMWKDVLPKSGFRGVDIKLDSFAEYKEAAVIFARTAEEPYDVGVPRSLNASNQFSVIYRGRPSLFVNQFAQFLTSACPSSSVELVSVSAPSDIQNKRAIFLTEVDGPMFTNATEDEWNGLKRKILTASSSLWVTRGNLLAASGQEMKAEQAMIVGLASAFRSESKSLKFLTADLEELGQNADVRQIEIFEDLLKLADLAENHVSEADVEFRSSGGLVHVPRLVQDEKLNEEARLRNEGMSKVEAVPCSQVFKETDAFQFALEKPGALDTVYLEGVGPGSAVEMLEPDSCEVKVQHIRLLGSQLANSVSSRDSLHPAGGEFYGTVTRIGDSVKSLKRGDSVFGITFDKLGNVVRDKADFMYRVEAPGSELVQMATTGFAACSAIYALESVGKIRHGECVLIRSKSPEFVVAAYSVARFYGGIPKIDATEDGAEILYDLGIPSADISTGKAQRSTGFDVVVTEGDVDGIKEGLVAPLGRVIRLGKSSGATGRGLFQKKKNISLTYASVDMETVAHAKPAIIAELMSQAGVMAYRGALKPYPAKVFPLHDAQKAFAAAGSQTSSSGVVLDLDLADSDSTVPFRRGSSTTVSFDKDASYLLVGCLGGLGRSFTKWMVARGGRNLIFLSRSGATSSEAKKFLSWLESVGVQASVVRGDVSSKEDVERAVKGSSSPIKGVIQAPLELNDAFFEAMTLEEFNKTMRPRVIGSLNLHDALLEASLDFFITWSSWTTVLGSISQANYMASNSFMDAFARHRRALGLPATSLSLGHMLDVGVVSYNLQYQEHLNRMGLYGNGEQEFLQYCEAAISESAANLKTSHGSSQGHLLAGLEPKGLLANNQRYPVVGMMGWQRNPQFSHLLTAFDRLQSVAEGQAGGDGITIADDDESSPLQDRIHKRVARLLFVLTDDIDSKQPIKNYGIDSMVAAELRNWLFKATGVNVTLLELLHPTMSVEALSAKVEGEMSGK</sequence>
<protein>
    <recommendedName>
        <fullName evidence="15">Polyketide synthase</fullName>
    </recommendedName>
</protein>
<dbReference type="GO" id="GO:0016491">
    <property type="term" value="F:oxidoreductase activity"/>
    <property type="evidence" value="ECO:0007669"/>
    <property type="project" value="UniProtKB-KW"/>
</dbReference>
<dbReference type="SUPFAM" id="SSF47336">
    <property type="entry name" value="ACP-like"/>
    <property type="match status" value="1"/>
</dbReference>
<dbReference type="SUPFAM" id="SSF53335">
    <property type="entry name" value="S-adenosyl-L-methionine-dependent methyltransferases"/>
    <property type="match status" value="1"/>
</dbReference>
<reference evidence="13" key="2">
    <citation type="submission" date="2023-05" db="EMBL/GenBank/DDBJ databases">
        <authorList>
            <consortium name="Lawrence Berkeley National Laboratory"/>
            <person name="Steindorff A."/>
            <person name="Hensen N."/>
            <person name="Bonometti L."/>
            <person name="Westerberg I."/>
            <person name="Brannstrom I.O."/>
            <person name="Guillou S."/>
            <person name="Cros-Aarteil S."/>
            <person name="Calhoun S."/>
            <person name="Haridas S."/>
            <person name="Kuo A."/>
            <person name="Mondo S."/>
            <person name="Pangilinan J."/>
            <person name="Riley R."/>
            <person name="Labutti K."/>
            <person name="Andreopoulos B."/>
            <person name="Lipzen A."/>
            <person name="Chen C."/>
            <person name="Yanf M."/>
            <person name="Daum C."/>
            <person name="Ng V."/>
            <person name="Clum A."/>
            <person name="Ohm R."/>
            <person name="Martin F."/>
            <person name="Silar P."/>
            <person name="Natvig D."/>
            <person name="Lalanne C."/>
            <person name="Gautier V."/>
            <person name="Ament-Velasquez S.L."/>
            <person name="Kruys A."/>
            <person name="Hutchinson M.I."/>
            <person name="Powell A.J."/>
            <person name="Barry K."/>
            <person name="Miller A.N."/>
            <person name="Grigoriev I.V."/>
            <person name="Debuchy R."/>
            <person name="Gladieux P."/>
            <person name="Thoren M.H."/>
            <person name="Johannesson H."/>
        </authorList>
    </citation>
    <scope>NUCLEOTIDE SEQUENCE</scope>
    <source>
        <strain evidence="13">PSN293</strain>
    </source>
</reference>
<dbReference type="Gene3D" id="1.10.1200.10">
    <property type="entry name" value="ACP-like"/>
    <property type="match status" value="1"/>
</dbReference>
<dbReference type="InterPro" id="IPR036736">
    <property type="entry name" value="ACP-like_sf"/>
</dbReference>
<dbReference type="Gene3D" id="3.40.50.720">
    <property type="entry name" value="NAD(P)-binding Rossmann-like Domain"/>
    <property type="match status" value="2"/>
</dbReference>
<dbReference type="SMART" id="SM00823">
    <property type="entry name" value="PKS_PP"/>
    <property type="match status" value="1"/>
</dbReference>
<evidence type="ECO:0000256" key="5">
    <source>
        <dbReference type="ARBA" id="ARBA00023002"/>
    </source>
</evidence>
<dbReference type="Pfam" id="PF14765">
    <property type="entry name" value="PS-DH"/>
    <property type="match status" value="1"/>
</dbReference>
<dbReference type="InterPro" id="IPR050091">
    <property type="entry name" value="PKS_NRPS_Biosynth_Enz"/>
</dbReference>
<dbReference type="InterPro" id="IPR032821">
    <property type="entry name" value="PKS_assoc"/>
</dbReference>
<feature type="region of interest" description="Disordered" evidence="9">
    <location>
        <begin position="1116"/>
        <end position="1136"/>
    </location>
</feature>
<dbReference type="CDD" id="cd02440">
    <property type="entry name" value="AdoMet_MTases"/>
    <property type="match status" value="1"/>
</dbReference>
<evidence type="ECO:0000256" key="4">
    <source>
        <dbReference type="ARBA" id="ARBA00022857"/>
    </source>
</evidence>
<feature type="domain" description="Ketosynthase family 3 (KS3)" evidence="11">
    <location>
        <begin position="11"/>
        <end position="442"/>
    </location>
</feature>
<dbReference type="Pfam" id="PF00550">
    <property type="entry name" value="PP-binding"/>
    <property type="match status" value="1"/>
</dbReference>
<dbReference type="InterPro" id="IPR013968">
    <property type="entry name" value="PKS_KR"/>
</dbReference>
<dbReference type="InterPro" id="IPR057326">
    <property type="entry name" value="KR_dom"/>
</dbReference>
<dbReference type="InterPro" id="IPR020841">
    <property type="entry name" value="PKS_Beta-ketoAc_synthase_dom"/>
</dbReference>
<dbReference type="GO" id="GO:0006633">
    <property type="term" value="P:fatty acid biosynthetic process"/>
    <property type="evidence" value="ECO:0007669"/>
    <property type="project" value="InterPro"/>
</dbReference>
<dbReference type="InterPro" id="IPR020843">
    <property type="entry name" value="ER"/>
</dbReference>
<dbReference type="SUPFAM" id="SSF51735">
    <property type="entry name" value="NAD(P)-binding Rossmann-fold domains"/>
    <property type="match status" value="1"/>
</dbReference>
<accession>A0AAN6Y9X4</accession>
<evidence type="ECO:0000313" key="14">
    <source>
        <dbReference type="Proteomes" id="UP001301769"/>
    </source>
</evidence>
<evidence type="ECO:0000259" key="12">
    <source>
        <dbReference type="PROSITE" id="PS52019"/>
    </source>
</evidence>
<evidence type="ECO:0000256" key="9">
    <source>
        <dbReference type="SAM" id="MobiDB-lite"/>
    </source>
</evidence>
<dbReference type="PROSITE" id="PS52004">
    <property type="entry name" value="KS3_2"/>
    <property type="match status" value="1"/>
</dbReference>
<gene>
    <name evidence="13" type="ORF">QBC37DRAFT_389050</name>
</gene>
<keyword evidence="3" id="KW-0808">Transferase</keyword>
<dbReference type="SUPFAM" id="SSF53901">
    <property type="entry name" value="Thiolase-like"/>
    <property type="match status" value="1"/>
</dbReference>
<dbReference type="InterPro" id="IPR011032">
    <property type="entry name" value="GroES-like_sf"/>
</dbReference>
<dbReference type="Gene3D" id="3.30.70.3290">
    <property type="match status" value="1"/>
</dbReference>
<dbReference type="Pfam" id="PF21089">
    <property type="entry name" value="PKS_DH_N"/>
    <property type="match status" value="1"/>
</dbReference>
<dbReference type="Pfam" id="PF02801">
    <property type="entry name" value="Ketoacyl-synt_C"/>
    <property type="match status" value="1"/>
</dbReference>
<dbReference type="SMART" id="SM00829">
    <property type="entry name" value="PKS_ER"/>
    <property type="match status" value="1"/>
</dbReference>
<feature type="active site" description="Proton acceptor; for dehydratase activity" evidence="8">
    <location>
        <position position="1014"/>
    </location>
</feature>
<dbReference type="Gene3D" id="3.90.180.10">
    <property type="entry name" value="Medium-chain alcohol dehydrogenases, catalytic domain"/>
    <property type="match status" value="1"/>
</dbReference>
<dbReference type="InterPro" id="IPR020806">
    <property type="entry name" value="PKS_PP-bd"/>
</dbReference>
<dbReference type="InterPro" id="IPR001227">
    <property type="entry name" value="Ac_transferase_dom_sf"/>
</dbReference>
<dbReference type="InterPro" id="IPR016036">
    <property type="entry name" value="Malonyl_transacylase_ACP-bd"/>
</dbReference>
<feature type="compositionally biased region" description="Basic and acidic residues" evidence="9">
    <location>
        <begin position="1119"/>
        <end position="1134"/>
    </location>
</feature>
<dbReference type="InterPro" id="IPR014043">
    <property type="entry name" value="Acyl_transferase_dom"/>
</dbReference>
<dbReference type="GO" id="GO:0008168">
    <property type="term" value="F:methyltransferase activity"/>
    <property type="evidence" value="ECO:0007669"/>
    <property type="project" value="UniProtKB-KW"/>
</dbReference>
<evidence type="ECO:0000256" key="1">
    <source>
        <dbReference type="ARBA" id="ARBA00022450"/>
    </source>
</evidence>
<dbReference type="GO" id="GO:0032259">
    <property type="term" value="P:methylation"/>
    <property type="evidence" value="ECO:0007669"/>
    <property type="project" value="UniProtKB-KW"/>
</dbReference>
<dbReference type="InterPro" id="IPR049900">
    <property type="entry name" value="PKS_mFAS_DH"/>
</dbReference>
<evidence type="ECO:0000259" key="11">
    <source>
        <dbReference type="PROSITE" id="PS52004"/>
    </source>
</evidence>
<comment type="caution">
    <text evidence="13">The sequence shown here is derived from an EMBL/GenBank/DDBJ whole genome shotgun (WGS) entry which is preliminary data.</text>
</comment>
<dbReference type="InterPro" id="IPR036291">
    <property type="entry name" value="NAD(P)-bd_dom_sf"/>
</dbReference>
<evidence type="ECO:0000313" key="13">
    <source>
        <dbReference type="EMBL" id="KAK4212142.1"/>
    </source>
</evidence>
<dbReference type="GO" id="GO:0004312">
    <property type="term" value="F:fatty acid synthase activity"/>
    <property type="evidence" value="ECO:0007669"/>
    <property type="project" value="TreeGrafter"/>
</dbReference>
<dbReference type="Gene3D" id="3.40.50.150">
    <property type="entry name" value="Vaccinia Virus protein VP39"/>
    <property type="match status" value="1"/>
</dbReference>
<dbReference type="InterPro" id="IPR014031">
    <property type="entry name" value="Ketoacyl_synth_C"/>
</dbReference>
<dbReference type="InterPro" id="IPR029063">
    <property type="entry name" value="SAM-dependent_MTases_sf"/>
</dbReference>
<dbReference type="InterPro" id="IPR014030">
    <property type="entry name" value="Ketoacyl_synth_N"/>
</dbReference>
<feature type="region of interest" description="C-terminal hotdog fold" evidence="8">
    <location>
        <begin position="1133"/>
        <end position="1291"/>
    </location>
</feature>
<evidence type="ECO:0000256" key="3">
    <source>
        <dbReference type="ARBA" id="ARBA00022679"/>
    </source>
</evidence>
<dbReference type="PANTHER" id="PTHR43775">
    <property type="entry name" value="FATTY ACID SYNTHASE"/>
    <property type="match status" value="1"/>
</dbReference>
<dbReference type="InterPro" id="IPR042104">
    <property type="entry name" value="PKS_dehydratase_sf"/>
</dbReference>
<feature type="region of interest" description="N-terminal hotdog fold" evidence="8">
    <location>
        <begin position="982"/>
        <end position="1120"/>
    </location>
</feature>
<feature type="domain" description="Carrier" evidence="10">
    <location>
        <begin position="2512"/>
        <end position="2587"/>
    </location>
</feature>
<evidence type="ECO:0000256" key="7">
    <source>
        <dbReference type="ARBA" id="ARBA00023315"/>
    </source>
</evidence>
<dbReference type="Gene3D" id="3.10.129.110">
    <property type="entry name" value="Polyketide synthase dehydratase"/>
    <property type="match status" value="1"/>
</dbReference>
<dbReference type="CDD" id="cd00833">
    <property type="entry name" value="PKS"/>
    <property type="match status" value="1"/>
</dbReference>
<dbReference type="SMART" id="SM00822">
    <property type="entry name" value="PKS_KR"/>
    <property type="match status" value="1"/>
</dbReference>
<dbReference type="InterPro" id="IPR013217">
    <property type="entry name" value="Methyltransf_12"/>
</dbReference>
<dbReference type="Pfam" id="PF08659">
    <property type="entry name" value="KR"/>
    <property type="match status" value="1"/>
</dbReference>
<dbReference type="InterPro" id="IPR016039">
    <property type="entry name" value="Thiolase-like"/>
</dbReference>
<dbReference type="PROSITE" id="PS00606">
    <property type="entry name" value="KS3_1"/>
    <property type="match status" value="1"/>
</dbReference>
<dbReference type="SMART" id="SM00825">
    <property type="entry name" value="PKS_KS"/>
    <property type="match status" value="1"/>
</dbReference>
<evidence type="ECO:0000256" key="8">
    <source>
        <dbReference type="PROSITE-ProRule" id="PRU01363"/>
    </source>
</evidence>
<dbReference type="PROSITE" id="PS52019">
    <property type="entry name" value="PKS_MFAS_DH"/>
    <property type="match status" value="1"/>
</dbReference>
<feature type="active site" description="Proton donor; for dehydratase activity" evidence="8">
    <location>
        <position position="1200"/>
    </location>
</feature>
<dbReference type="InterPro" id="IPR018201">
    <property type="entry name" value="Ketoacyl_synth_AS"/>
</dbReference>
<keyword evidence="6" id="KW-0511">Multifunctional enzyme</keyword>
<organism evidence="13 14">
    <name type="scientific">Rhypophila decipiens</name>
    <dbReference type="NCBI Taxonomy" id="261697"/>
    <lineage>
        <taxon>Eukaryota</taxon>
        <taxon>Fungi</taxon>
        <taxon>Dikarya</taxon>
        <taxon>Ascomycota</taxon>
        <taxon>Pezizomycotina</taxon>
        <taxon>Sordariomycetes</taxon>
        <taxon>Sordariomycetidae</taxon>
        <taxon>Sordariales</taxon>
        <taxon>Naviculisporaceae</taxon>
        <taxon>Rhypophila</taxon>
    </lineage>
</organism>
<keyword evidence="2" id="KW-0597">Phosphoprotein</keyword>
<dbReference type="InterPro" id="IPR049551">
    <property type="entry name" value="PKS_DH_C"/>
</dbReference>
<dbReference type="Pfam" id="PF00109">
    <property type="entry name" value="ketoacyl-synt"/>
    <property type="match status" value="1"/>
</dbReference>
<proteinExistence type="predicted"/>
<dbReference type="SMART" id="SM00826">
    <property type="entry name" value="PKS_DH"/>
    <property type="match status" value="1"/>
</dbReference>
<dbReference type="Gene3D" id="3.40.366.10">
    <property type="entry name" value="Malonyl-Coenzyme A Acyl Carrier Protein, domain 2"/>
    <property type="match status" value="1"/>
</dbReference>
<feature type="domain" description="PKS/mFAS DH" evidence="12">
    <location>
        <begin position="982"/>
        <end position="1291"/>
    </location>
</feature>
<dbReference type="InterPro" id="IPR009081">
    <property type="entry name" value="PP-bd_ACP"/>
</dbReference>
<reference evidence="13" key="1">
    <citation type="journal article" date="2023" name="Mol. Phylogenet. Evol.">
        <title>Genome-scale phylogeny and comparative genomics of the fungal order Sordariales.</title>
        <authorList>
            <person name="Hensen N."/>
            <person name="Bonometti L."/>
            <person name="Westerberg I."/>
            <person name="Brannstrom I.O."/>
            <person name="Guillou S."/>
            <person name="Cros-Aarteil S."/>
            <person name="Calhoun S."/>
            <person name="Haridas S."/>
            <person name="Kuo A."/>
            <person name="Mondo S."/>
            <person name="Pangilinan J."/>
            <person name="Riley R."/>
            <person name="LaButti K."/>
            <person name="Andreopoulos B."/>
            <person name="Lipzen A."/>
            <person name="Chen C."/>
            <person name="Yan M."/>
            <person name="Daum C."/>
            <person name="Ng V."/>
            <person name="Clum A."/>
            <person name="Steindorff A."/>
            <person name="Ohm R.A."/>
            <person name="Martin F."/>
            <person name="Silar P."/>
            <person name="Natvig D.O."/>
            <person name="Lalanne C."/>
            <person name="Gautier V."/>
            <person name="Ament-Velasquez S.L."/>
            <person name="Kruys A."/>
            <person name="Hutchinson M.I."/>
            <person name="Powell A.J."/>
            <person name="Barry K."/>
            <person name="Miller A.N."/>
            <person name="Grigoriev I.V."/>
            <person name="Debuchy R."/>
            <person name="Gladieux P."/>
            <person name="Hiltunen Thoren M."/>
            <person name="Johannesson H."/>
        </authorList>
    </citation>
    <scope>NUCLEOTIDE SEQUENCE</scope>
    <source>
        <strain evidence="13">PSN293</strain>
    </source>
</reference>
<evidence type="ECO:0000259" key="10">
    <source>
        <dbReference type="PROSITE" id="PS50075"/>
    </source>
</evidence>
<dbReference type="Gene3D" id="3.40.47.10">
    <property type="match status" value="1"/>
</dbReference>
<dbReference type="SUPFAM" id="SSF55048">
    <property type="entry name" value="Probable ACP-binding domain of malonyl-CoA ACP transacylase"/>
    <property type="match status" value="1"/>
</dbReference>
<dbReference type="SUPFAM" id="SSF50129">
    <property type="entry name" value="GroES-like"/>
    <property type="match status" value="1"/>
</dbReference>
<keyword evidence="5" id="KW-0560">Oxidoreductase</keyword>
<dbReference type="SUPFAM" id="SSF52151">
    <property type="entry name" value="FabD/lysophospholipase-like"/>
    <property type="match status" value="1"/>
</dbReference>
<dbReference type="Pfam" id="PF16197">
    <property type="entry name" value="KAsynt_C_assoc"/>
    <property type="match status" value="1"/>
</dbReference>
<dbReference type="PANTHER" id="PTHR43775:SF50">
    <property type="entry name" value="HIGHLY REDUCING POLYKETIDE SYNTHASE SRDA"/>
    <property type="match status" value="1"/>
</dbReference>
<dbReference type="InterPro" id="IPR049552">
    <property type="entry name" value="PKS_DH_N"/>
</dbReference>
<dbReference type="Pfam" id="PF00698">
    <property type="entry name" value="Acyl_transf_1"/>
    <property type="match status" value="1"/>
</dbReference>
<keyword evidence="7" id="KW-0012">Acyltransferase</keyword>
<dbReference type="GO" id="GO:0004315">
    <property type="term" value="F:3-oxoacyl-[acyl-carrier-protein] synthase activity"/>
    <property type="evidence" value="ECO:0007669"/>
    <property type="project" value="InterPro"/>
</dbReference>
<keyword evidence="1" id="KW-0596">Phosphopantetheine</keyword>
<dbReference type="Pfam" id="PF08242">
    <property type="entry name" value="Methyltransf_12"/>
    <property type="match status" value="1"/>
</dbReference>
<evidence type="ECO:0000256" key="6">
    <source>
        <dbReference type="ARBA" id="ARBA00023268"/>
    </source>
</evidence>
<dbReference type="GO" id="GO:0044550">
    <property type="term" value="P:secondary metabolite biosynthetic process"/>
    <property type="evidence" value="ECO:0007669"/>
    <property type="project" value="TreeGrafter"/>
</dbReference>
<keyword evidence="14" id="KW-1185">Reference proteome</keyword>
<evidence type="ECO:0000256" key="2">
    <source>
        <dbReference type="ARBA" id="ARBA00022553"/>
    </source>
</evidence>
<dbReference type="EMBL" id="MU858133">
    <property type="protein sequence ID" value="KAK4212142.1"/>
    <property type="molecule type" value="Genomic_DNA"/>
</dbReference>
<dbReference type="InterPro" id="IPR016035">
    <property type="entry name" value="Acyl_Trfase/lysoPLipase"/>
</dbReference>
<dbReference type="Proteomes" id="UP001301769">
    <property type="component" value="Unassembled WGS sequence"/>
</dbReference>
<name>A0AAN6Y9X4_9PEZI</name>
<keyword evidence="4" id="KW-0521">NADP</keyword>
<dbReference type="PROSITE" id="PS50075">
    <property type="entry name" value="CARRIER"/>
    <property type="match status" value="1"/>
</dbReference>